<dbReference type="OrthoDB" id="670470at2"/>
<reference evidence="1 2" key="1">
    <citation type="submission" date="2019-03" db="EMBL/GenBank/DDBJ databases">
        <title>Genomic Encyclopedia of Archaeal and Bacterial Type Strains, Phase II (KMG-II): from individual species to whole genera.</title>
        <authorList>
            <person name="Goeker M."/>
        </authorList>
    </citation>
    <scope>NUCLEOTIDE SEQUENCE [LARGE SCALE GENOMIC DNA]</scope>
    <source>
        <strain evidence="1 2">DSM 19035</strain>
    </source>
</reference>
<dbReference type="AlphaFoldDB" id="A0A4R6SVW8"/>
<protein>
    <submittedName>
        <fullName evidence="1">Uncharacterized protein</fullName>
    </submittedName>
</protein>
<comment type="caution">
    <text evidence="1">The sequence shown here is derived from an EMBL/GenBank/DDBJ whole genome shotgun (WGS) entry which is preliminary data.</text>
</comment>
<accession>A0A4R6SVW8</accession>
<proteinExistence type="predicted"/>
<dbReference type="Proteomes" id="UP000295620">
    <property type="component" value="Unassembled WGS sequence"/>
</dbReference>
<keyword evidence="2" id="KW-1185">Reference proteome</keyword>
<dbReference type="EMBL" id="SNYC01000005">
    <property type="protein sequence ID" value="TDQ08262.1"/>
    <property type="molecule type" value="Genomic_DNA"/>
</dbReference>
<dbReference type="RefSeq" id="WP_133576653.1">
    <property type="nucleotide sequence ID" value="NZ_SNYC01000005.1"/>
</dbReference>
<evidence type="ECO:0000313" key="1">
    <source>
        <dbReference type="EMBL" id="TDQ08262.1"/>
    </source>
</evidence>
<sequence>MKRYYMIVTGIIILLMSACKKEGELVIKPIRSAQTLNFRGFVLGDTLEQYFDGRKLREFYATSFYNGRIVFDKEGPVLMELKRKGDNKVLYSKNIEQDAAATDKPVSFYYDGVEVKEKYSYPEAIPGIEQIAFYFDFPSDMPADIVYGDASGDVNSVQYLARNVQPKQWVDFLKIPPLDGQELYVFLLKAGKKEFLIDNNFELSYLQANLPLKDGYPGGGVQSLYFRYVDNNGTKGFQTENLVNIFPR</sequence>
<dbReference type="PROSITE" id="PS51257">
    <property type="entry name" value="PROKAR_LIPOPROTEIN"/>
    <property type="match status" value="1"/>
</dbReference>
<organism evidence="1 2">
    <name type="scientific">Pedobacter metabolipauper</name>
    <dbReference type="NCBI Taxonomy" id="425513"/>
    <lineage>
        <taxon>Bacteria</taxon>
        <taxon>Pseudomonadati</taxon>
        <taxon>Bacteroidota</taxon>
        <taxon>Sphingobacteriia</taxon>
        <taxon>Sphingobacteriales</taxon>
        <taxon>Sphingobacteriaceae</taxon>
        <taxon>Pedobacter</taxon>
    </lineage>
</organism>
<gene>
    <name evidence="1" type="ORF">ATK78_2770</name>
</gene>
<name>A0A4R6SVW8_9SPHI</name>
<evidence type="ECO:0000313" key="2">
    <source>
        <dbReference type="Proteomes" id="UP000295620"/>
    </source>
</evidence>